<gene>
    <name evidence="2" type="ORF">AAFF_G00338340</name>
</gene>
<accession>A0AAD7R6C4</accession>
<dbReference type="Proteomes" id="UP001221898">
    <property type="component" value="Unassembled WGS sequence"/>
</dbReference>
<evidence type="ECO:0000313" key="3">
    <source>
        <dbReference type="Proteomes" id="UP001221898"/>
    </source>
</evidence>
<comment type="caution">
    <text evidence="2">The sequence shown here is derived from an EMBL/GenBank/DDBJ whole genome shotgun (WGS) entry which is preliminary data.</text>
</comment>
<sequence>MGIKTDVFPPCNVLMEDRRTGGWDREREKTEEERKRERGRET</sequence>
<keyword evidence="3" id="KW-1185">Reference proteome</keyword>
<dbReference type="AlphaFoldDB" id="A0AAD7R6C4"/>
<feature type="compositionally biased region" description="Basic and acidic residues" evidence="1">
    <location>
        <begin position="15"/>
        <end position="42"/>
    </location>
</feature>
<proteinExistence type="predicted"/>
<reference evidence="2" key="1">
    <citation type="journal article" date="2023" name="Science">
        <title>Genome structures resolve the early diversification of teleost fishes.</title>
        <authorList>
            <person name="Parey E."/>
            <person name="Louis A."/>
            <person name="Montfort J."/>
            <person name="Bouchez O."/>
            <person name="Roques C."/>
            <person name="Iampietro C."/>
            <person name="Lluch J."/>
            <person name="Castinel A."/>
            <person name="Donnadieu C."/>
            <person name="Desvignes T."/>
            <person name="Floi Bucao C."/>
            <person name="Jouanno E."/>
            <person name="Wen M."/>
            <person name="Mejri S."/>
            <person name="Dirks R."/>
            <person name="Jansen H."/>
            <person name="Henkel C."/>
            <person name="Chen W.J."/>
            <person name="Zahm M."/>
            <person name="Cabau C."/>
            <person name="Klopp C."/>
            <person name="Thompson A.W."/>
            <person name="Robinson-Rechavi M."/>
            <person name="Braasch I."/>
            <person name="Lecointre G."/>
            <person name="Bobe J."/>
            <person name="Postlethwait J.H."/>
            <person name="Berthelot C."/>
            <person name="Roest Crollius H."/>
            <person name="Guiguen Y."/>
        </authorList>
    </citation>
    <scope>NUCLEOTIDE SEQUENCE</scope>
    <source>
        <strain evidence="2">NC1722</strain>
    </source>
</reference>
<evidence type="ECO:0000313" key="2">
    <source>
        <dbReference type="EMBL" id="KAJ8366897.1"/>
    </source>
</evidence>
<dbReference type="EMBL" id="JAINUG010000530">
    <property type="protein sequence ID" value="KAJ8366897.1"/>
    <property type="molecule type" value="Genomic_DNA"/>
</dbReference>
<organism evidence="2 3">
    <name type="scientific">Aldrovandia affinis</name>
    <dbReference type="NCBI Taxonomy" id="143900"/>
    <lineage>
        <taxon>Eukaryota</taxon>
        <taxon>Metazoa</taxon>
        <taxon>Chordata</taxon>
        <taxon>Craniata</taxon>
        <taxon>Vertebrata</taxon>
        <taxon>Euteleostomi</taxon>
        <taxon>Actinopterygii</taxon>
        <taxon>Neopterygii</taxon>
        <taxon>Teleostei</taxon>
        <taxon>Notacanthiformes</taxon>
        <taxon>Halosauridae</taxon>
        <taxon>Aldrovandia</taxon>
    </lineage>
</organism>
<name>A0AAD7R6C4_9TELE</name>
<evidence type="ECO:0000256" key="1">
    <source>
        <dbReference type="SAM" id="MobiDB-lite"/>
    </source>
</evidence>
<protein>
    <submittedName>
        <fullName evidence="2">Uncharacterized protein</fullName>
    </submittedName>
</protein>
<feature type="region of interest" description="Disordered" evidence="1">
    <location>
        <begin position="1"/>
        <end position="42"/>
    </location>
</feature>